<dbReference type="GO" id="GO:0006704">
    <property type="term" value="P:glucocorticoid biosynthetic process"/>
    <property type="evidence" value="ECO:0007669"/>
    <property type="project" value="TreeGrafter"/>
</dbReference>
<name>A0AAN9HAJ3_9TELE</name>
<dbReference type="InterPro" id="IPR036396">
    <property type="entry name" value="Cyt_P450_sf"/>
</dbReference>
<dbReference type="GO" id="GO:0004497">
    <property type="term" value="F:monooxygenase activity"/>
    <property type="evidence" value="ECO:0007669"/>
    <property type="project" value="UniProtKB-KW"/>
</dbReference>
<keyword evidence="4 8" id="KW-0479">Metal-binding</keyword>
<evidence type="ECO:0000256" key="7">
    <source>
        <dbReference type="ARBA" id="ARBA00023033"/>
    </source>
</evidence>
<evidence type="ECO:0000256" key="6">
    <source>
        <dbReference type="ARBA" id="ARBA00023004"/>
    </source>
</evidence>
<evidence type="ECO:0000256" key="2">
    <source>
        <dbReference type="ARBA" id="ARBA00010617"/>
    </source>
</evidence>
<dbReference type="Proteomes" id="UP001364617">
    <property type="component" value="Unassembled WGS sequence"/>
</dbReference>
<dbReference type="GO" id="GO:0008203">
    <property type="term" value="P:cholesterol metabolic process"/>
    <property type="evidence" value="ECO:0007669"/>
    <property type="project" value="TreeGrafter"/>
</dbReference>
<comment type="similarity">
    <text evidence="2 9">Belongs to the cytochrome P450 family.</text>
</comment>
<dbReference type="GO" id="GO:0005743">
    <property type="term" value="C:mitochondrial inner membrane"/>
    <property type="evidence" value="ECO:0007669"/>
    <property type="project" value="TreeGrafter"/>
</dbReference>
<evidence type="ECO:0000313" key="11">
    <source>
        <dbReference type="Proteomes" id="UP001364617"/>
    </source>
</evidence>
<dbReference type="GO" id="GO:0006700">
    <property type="term" value="P:C21-steroid hormone biosynthetic process"/>
    <property type="evidence" value="ECO:0007669"/>
    <property type="project" value="TreeGrafter"/>
</dbReference>
<dbReference type="PRINTS" id="PR00385">
    <property type="entry name" value="P450"/>
</dbReference>
<gene>
    <name evidence="10" type="ORF">R3I93_005366</name>
</gene>
<keyword evidence="5 9" id="KW-0560">Oxidoreductase</keyword>
<dbReference type="FunFam" id="1.10.630.10:FF:000006">
    <property type="entry name" value="Cytochrome P450 302a1, mitochondrial"/>
    <property type="match status" value="1"/>
</dbReference>
<dbReference type="InterPro" id="IPR001128">
    <property type="entry name" value="Cyt_P450"/>
</dbReference>
<reference evidence="10 11" key="1">
    <citation type="submission" date="2024-02" db="EMBL/GenBank/DDBJ databases">
        <title>Chromosome-level genome assembly of the Eurasian Minnow (Phoxinus phoxinus).</title>
        <authorList>
            <person name="Oriowo T.O."/>
            <person name="Martin S."/>
            <person name="Stange M."/>
            <person name="Chrysostomakis Y."/>
            <person name="Brown T."/>
            <person name="Winkler S."/>
            <person name="Kukowka S."/>
            <person name="Myers E.W."/>
            <person name="Bohne A."/>
        </authorList>
    </citation>
    <scope>NUCLEOTIDE SEQUENCE [LARGE SCALE GENOMIC DNA]</scope>
    <source>
        <strain evidence="10">ZFMK-TIS-60720</strain>
        <tissue evidence="10">Whole Organism</tissue>
    </source>
</reference>
<comment type="caution">
    <text evidence="10">The sequence shown here is derived from an EMBL/GenBank/DDBJ whole genome shotgun (WGS) entry which is preliminary data.</text>
</comment>
<dbReference type="EMBL" id="JAYKXH010000005">
    <property type="protein sequence ID" value="KAK7169371.1"/>
    <property type="molecule type" value="Genomic_DNA"/>
</dbReference>
<dbReference type="Gene3D" id="1.10.630.10">
    <property type="entry name" value="Cytochrome P450"/>
    <property type="match status" value="1"/>
</dbReference>
<evidence type="ECO:0000256" key="9">
    <source>
        <dbReference type="RuleBase" id="RU000461"/>
    </source>
</evidence>
<dbReference type="InterPro" id="IPR017972">
    <property type="entry name" value="Cyt_P450_CS"/>
</dbReference>
<dbReference type="Pfam" id="PF00067">
    <property type="entry name" value="p450"/>
    <property type="match status" value="1"/>
</dbReference>
<dbReference type="PROSITE" id="PS00086">
    <property type="entry name" value="CYTOCHROME_P450"/>
    <property type="match status" value="1"/>
</dbReference>
<dbReference type="InterPro" id="IPR002401">
    <property type="entry name" value="Cyt_P450_E_grp-I"/>
</dbReference>
<dbReference type="PRINTS" id="PR00463">
    <property type="entry name" value="EP450I"/>
</dbReference>
<keyword evidence="6 8" id="KW-0408">Iron</keyword>
<keyword evidence="3 8" id="KW-0349">Heme</keyword>
<dbReference type="GO" id="GO:0034650">
    <property type="term" value="P:cortisol metabolic process"/>
    <property type="evidence" value="ECO:0007669"/>
    <property type="project" value="TreeGrafter"/>
</dbReference>
<dbReference type="GO" id="GO:0016705">
    <property type="term" value="F:oxidoreductase activity, acting on paired donors, with incorporation or reduction of molecular oxygen"/>
    <property type="evidence" value="ECO:0007669"/>
    <property type="project" value="InterPro"/>
</dbReference>
<evidence type="ECO:0000256" key="4">
    <source>
        <dbReference type="ARBA" id="ARBA00022723"/>
    </source>
</evidence>
<dbReference type="PANTHER" id="PTHR24279">
    <property type="entry name" value="CYTOCHROME P450"/>
    <property type="match status" value="1"/>
</dbReference>
<comment type="cofactor">
    <cofactor evidence="1 8">
        <name>heme</name>
        <dbReference type="ChEBI" id="CHEBI:30413"/>
    </cofactor>
</comment>
<evidence type="ECO:0000256" key="8">
    <source>
        <dbReference type="PIRSR" id="PIRSR602401-1"/>
    </source>
</evidence>
<dbReference type="SUPFAM" id="SSF48264">
    <property type="entry name" value="Cytochrome P450"/>
    <property type="match status" value="1"/>
</dbReference>
<evidence type="ECO:0000256" key="5">
    <source>
        <dbReference type="ARBA" id="ARBA00023002"/>
    </source>
</evidence>
<evidence type="ECO:0000256" key="1">
    <source>
        <dbReference type="ARBA" id="ARBA00001971"/>
    </source>
</evidence>
<sequence>MAVRFALSSAERRIGFGFLRPTTTNTDIKRGAVGNTDASVTVQDSHGKLKTVADLPEINIFRMLYRLIFKGYLNRVHELQLCDKQLYGPLYKVNVGKIQSISINSVDLLEELLRKDEKFPCRGDMTQWTEYRDMRGIGYGPFTEEGEKWYNLRRVLNKRMLHPKNSAQYGDVVNAVVKDFIKRIYYLREMSPTGDLVPDLSKELYRFSLEGISSILFETRIGCLEKEIPAETQDFIKSIAQMFTYSIHVVMLPNWTRNYLPFWQWYLNGWDGIFKFSIKMIDMKMEAIQRRVDANQEVAGEYLTYLLTNVKMSSKDVYGSISELLLAGVDTTSNTMLWALYLLSRDPEAQEALYQDVTKVLKGDRVPTAQEVNNMPYLKAVIKETLRMYPVVPMNSRLIAENDVVIGGHFFPKKTTFTMCQYAISHDEKVFPEPRKFKPDRWLRDGRTRPNPFGSIPFGFGVRGCVGRRIAELEMHLALARLIKLFEIRPDPTVGDVQSLNRTVLAPDRKVNLHFVERPKIHNEA</sequence>
<accession>A0AAN9HAJ3</accession>
<dbReference type="AlphaFoldDB" id="A0AAN9HAJ3"/>
<protein>
    <recommendedName>
        <fullName evidence="12">Sterol 26-hydroxylase, mitochondrial-like</fullName>
    </recommendedName>
</protein>
<proteinExistence type="inferred from homology"/>
<dbReference type="InterPro" id="IPR050479">
    <property type="entry name" value="CYP11_CYP27_families"/>
</dbReference>
<evidence type="ECO:0000256" key="3">
    <source>
        <dbReference type="ARBA" id="ARBA00022617"/>
    </source>
</evidence>
<dbReference type="GO" id="GO:0071375">
    <property type="term" value="P:cellular response to peptide hormone stimulus"/>
    <property type="evidence" value="ECO:0007669"/>
    <property type="project" value="TreeGrafter"/>
</dbReference>
<dbReference type="PANTHER" id="PTHR24279:SF123">
    <property type="entry name" value="CYTOCHROME P450 FAMILY 27 SUBFAMILY A MEMBER 1"/>
    <property type="match status" value="1"/>
</dbReference>
<keyword evidence="11" id="KW-1185">Reference proteome</keyword>
<dbReference type="GO" id="GO:0020037">
    <property type="term" value="F:heme binding"/>
    <property type="evidence" value="ECO:0007669"/>
    <property type="project" value="InterPro"/>
</dbReference>
<dbReference type="GO" id="GO:0005506">
    <property type="term" value="F:iron ion binding"/>
    <property type="evidence" value="ECO:0007669"/>
    <property type="project" value="InterPro"/>
</dbReference>
<keyword evidence="7 9" id="KW-0503">Monooxygenase</keyword>
<evidence type="ECO:0008006" key="12">
    <source>
        <dbReference type="Google" id="ProtNLM"/>
    </source>
</evidence>
<dbReference type="GO" id="GO:0042359">
    <property type="term" value="P:vitamin D metabolic process"/>
    <property type="evidence" value="ECO:0007669"/>
    <property type="project" value="UniProtKB-ARBA"/>
</dbReference>
<organism evidence="10 11">
    <name type="scientific">Phoxinus phoxinus</name>
    <name type="common">Eurasian minnow</name>
    <dbReference type="NCBI Taxonomy" id="58324"/>
    <lineage>
        <taxon>Eukaryota</taxon>
        <taxon>Metazoa</taxon>
        <taxon>Chordata</taxon>
        <taxon>Craniata</taxon>
        <taxon>Vertebrata</taxon>
        <taxon>Euteleostomi</taxon>
        <taxon>Actinopterygii</taxon>
        <taxon>Neopterygii</taxon>
        <taxon>Teleostei</taxon>
        <taxon>Ostariophysi</taxon>
        <taxon>Cypriniformes</taxon>
        <taxon>Leuciscidae</taxon>
        <taxon>Phoxininae</taxon>
        <taxon>Phoxinus</taxon>
    </lineage>
</organism>
<feature type="binding site" description="axial binding residue" evidence="8">
    <location>
        <position position="465"/>
    </location>
    <ligand>
        <name>heme</name>
        <dbReference type="ChEBI" id="CHEBI:30413"/>
    </ligand>
    <ligandPart>
        <name>Fe</name>
        <dbReference type="ChEBI" id="CHEBI:18248"/>
    </ligandPart>
</feature>
<evidence type="ECO:0000313" key="10">
    <source>
        <dbReference type="EMBL" id="KAK7169371.1"/>
    </source>
</evidence>